<proteinExistence type="predicted"/>
<protein>
    <submittedName>
        <fullName evidence="1">Uncharacterized protein</fullName>
    </submittedName>
</protein>
<reference evidence="1" key="1">
    <citation type="journal article" date="2015" name="Nature">
        <title>Complex archaea that bridge the gap between prokaryotes and eukaryotes.</title>
        <authorList>
            <person name="Spang A."/>
            <person name="Saw J.H."/>
            <person name="Jorgensen S.L."/>
            <person name="Zaremba-Niedzwiedzka K."/>
            <person name="Martijn J."/>
            <person name="Lind A.E."/>
            <person name="van Eijk R."/>
            <person name="Schleper C."/>
            <person name="Guy L."/>
            <person name="Ettema T.J."/>
        </authorList>
    </citation>
    <scope>NUCLEOTIDE SEQUENCE</scope>
</reference>
<gene>
    <name evidence="1" type="ORF">LCGC14_1892180</name>
</gene>
<comment type="caution">
    <text evidence="1">The sequence shown here is derived from an EMBL/GenBank/DDBJ whole genome shotgun (WGS) entry which is preliminary data.</text>
</comment>
<organism evidence="1">
    <name type="scientific">marine sediment metagenome</name>
    <dbReference type="NCBI Taxonomy" id="412755"/>
    <lineage>
        <taxon>unclassified sequences</taxon>
        <taxon>metagenomes</taxon>
        <taxon>ecological metagenomes</taxon>
    </lineage>
</organism>
<accession>A0A0F9ICY9</accession>
<dbReference type="AlphaFoldDB" id="A0A0F9ICY9"/>
<sequence length="102" mass="10112">MTRITAKTGAKIDAVVTTIAVPVSTDDSIGLANPPVVAVDANLLVALAPFIAVAVPPPAIIASDQVTTGSRPATVETITAVPAMAASGTAKLSKILSTHGIK</sequence>
<evidence type="ECO:0000313" key="1">
    <source>
        <dbReference type="EMBL" id="KKL91690.1"/>
    </source>
</evidence>
<dbReference type="EMBL" id="LAZR01019667">
    <property type="protein sequence ID" value="KKL91690.1"/>
    <property type="molecule type" value="Genomic_DNA"/>
</dbReference>
<name>A0A0F9ICY9_9ZZZZ</name>